<evidence type="ECO:0008006" key="5">
    <source>
        <dbReference type="Google" id="ProtNLM"/>
    </source>
</evidence>
<comment type="similarity">
    <text evidence="1">Belongs to the RRP15 family.</text>
</comment>
<sequence>MSSPVKRQKLEKRDEEEEDEDEGSVGSDLGSEESGMDEVSTDGDGSDDTDNEIAQAQQPIKSKNTLKRKRRAVGATPFGAALNALLQTPAPSTLPLSLKPSISRKLNKDKLEAKAKKVLLGEKKDREDKGHITDVIGGWGGESERALRKVAQRGVVKLFNVIQQAQSSASASATQVQATRGTGKPTLPAPRADDFGSTKKTKGKGSKSKDNIIGRGKEVTLNPDDFLESIRSGGLVSTS</sequence>
<dbReference type="EMBL" id="KL198017">
    <property type="protein sequence ID" value="KDQ20536.1"/>
    <property type="molecule type" value="Genomic_DNA"/>
</dbReference>
<feature type="region of interest" description="Disordered" evidence="2">
    <location>
        <begin position="166"/>
        <end position="218"/>
    </location>
</feature>
<protein>
    <recommendedName>
        <fullName evidence="5">Rrp15p-domain-containing protein</fullName>
    </recommendedName>
</protein>
<dbReference type="STRING" id="930990.A0A067N9R8"/>
<proteinExistence type="inferred from homology"/>
<dbReference type="GO" id="GO:0000460">
    <property type="term" value="P:maturation of 5.8S rRNA"/>
    <property type="evidence" value="ECO:0007669"/>
    <property type="project" value="TreeGrafter"/>
</dbReference>
<evidence type="ECO:0000313" key="3">
    <source>
        <dbReference type="EMBL" id="KDQ20536.1"/>
    </source>
</evidence>
<feature type="compositionally biased region" description="Low complexity" evidence="2">
    <location>
        <begin position="166"/>
        <end position="179"/>
    </location>
</feature>
<gene>
    <name evidence="3" type="ORF">BOTBODRAFT_124173</name>
</gene>
<dbReference type="HOGENOM" id="CLU_088030_0_0_1"/>
<dbReference type="GO" id="GO:0000470">
    <property type="term" value="P:maturation of LSU-rRNA"/>
    <property type="evidence" value="ECO:0007669"/>
    <property type="project" value="TreeGrafter"/>
</dbReference>
<feature type="compositionally biased region" description="Acidic residues" evidence="2">
    <location>
        <begin position="14"/>
        <end position="23"/>
    </location>
</feature>
<evidence type="ECO:0000256" key="1">
    <source>
        <dbReference type="ARBA" id="ARBA00007462"/>
    </source>
</evidence>
<accession>A0A067N9R8</accession>
<dbReference type="PANTHER" id="PTHR13245">
    <property type="entry name" value="RRP15-LIKE PROTEIN"/>
    <property type="match status" value="1"/>
</dbReference>
<dbReference type="Pfam" id="PF07890">
    <property type="entry name" value="Rrp15p"/>
    <property type="match status" value="1"/>
</dbReference>
<evidence type="ECO:0000256" key="2">
    <source>
        <dbReference type="SAM" id="MobiDB-lite"/>
    </source>
</evidence>
<dbReference type="InParanoid" id="A0A067N9R8"/>
<feature type="region of interest" description="Disordered" evidence="2">
    <location>
        <begin position="1"/>
        <end position="71"/>
    </location>
</feature>
<keyword evidence="4" id="KW-1185">Reference proteome</keyword>
<dbReference type="GO" id="GO:0030687">
    <property type="term" value="C:preribosome, large subunit precursor"/>
    <property type="evidence" value="ECO:0007669"/>
    <property type="project" value="TreeGrafter"/>
</dbReference>
<evidence type="ECO:0000313" key="4">
    <source>
        <dbReference type="Proteomes" id="UP000027195"/>
    </source>
</evidence>
<dbReference type="InterPro" id="IPR012459">
    <property type="entry name" value="Rrp15"/>
</dbReference>
<dbReference type="PANTHER" id="PTHR13245:SF14">
    <property type="entry name" value="RRP15-LIKE PROTEIN"/>
    <property type="match status" value="1"/>
</dbReference>
<feature type="compositionally biased region" description="Basic residues" evidence="2">
    <location>
        <begin position="1"/>
        <end position="10"/>
    </location>
</feature>
<reference evidence="4" key="1">
    <citation type="journal article" date="2014" name="Proc. Natl. Acad. Sci. U.S.A.">
        <title>Extensive sampling of basidiomycete genomes demonstrates inadequacy of the white-rot/brown-rot paradigm for wood decay fungi.</title>
        <authorList>
            <person name="Riley R."/>
            <person name="Salamov A.A."/>
            <person name="Brown D.W."/>
            <person name="Nagy L.G."/>
            <person name="Floudas D."/>
            <person name="Held B.W."/>
            <person name="Levasseur A."/>
            <person name="Lombard V."/>
            <person name="Morin E."/>
            <person name="Otillar R."/>
            <person name="Lindquist E.A."/>
            <person name="Sun H."/>
            <person name="LaButti K.M."/>
            <person name="Schmutz J."/>
            <person name="Jabbour D."/>
            <person name="Luo H."/>
            <person name="Baker S.E."/>
            <person name="Pisabarro A.G."/>
            <person name="Walton J.D."/>
            <person name="Blanchette R.A."/>
            <person name="Henrissat B."/>
            <person name="Martin F."/>
            <person name="Cullen D."/>
            <person name="Hibbett D.S."/>
            <person name="Grigoriev I.V."/>
        </authorList>
    </citation>
    <scope>NUCLEOTIDE SEQUENCE [LARGE SCALE GENOMIC DNA]</scope>
    <source>
        <strain evidence="4">FD-172 SS1</strain>
    </source>
</reference>
<dbReference type="OrthoDB" id="20949at2759"/>
<feature type="compositionally biased region" description="Acidic residues" evidence="2">
    <location>
        <begin position="30"/>
        <end position="51"/>
    </location>
</feature>
<organism evidence="3 4">
    <name type="scientific">Botryobasidium botryosum (strain FD-172 SS1)</name>
    <dbReference type="NCBI Taxonomy" id="930990"/>
    <lineage>
        <taxon>Eukaryota</taxon>
        <taxon>Fungi</taxon>
        <taxon>Dikarya</taxon>
        <taxon>Basidiomycota</taxon>
        <taxon>Agaricomycotina</taxon>
        <taxon>Agaricomycetes</taxon>
        <taxon>Cantharellales</taxon>
        <taxon>Botryobasidiaceae</taxon>
        <taxon>Botryobasidium</taxon>
    </lineage>
</organism>
<name>A0A067N9R8_BOTB1</name>
<dbReference type="Proteomes" id="UP000027195">
    <property type="component" value="Unassembled WGS sequence"/>
</dbReference>
<feature type="compositionally biased region" description="Polar residues" evidence="2">
    <location>
        <begin position="52"/>
        <end position="63"/>
    </location>
</feature>
<dbReference type="AlphaFoldDB" id="A0A067N9R8"/>
<feature type="compositionally biased region" description="Basic and acidic residues" evidence="2">
    <location>
        <begin position="207"/>
        <end position="218"/>
    </location>
</feature>